<name>A0ABW0BDB1_9ACTN</name>
<dbReference type="RefSeq" id="WP_065847526.1">
    <property type="nucleotide sequence ID" value="NZ_JBHSKI010000023.1"/>
</dbReference>
<accession>A0ABW0BDB1</accession>
<reference evidence="2" key="1">
    <citation type="journal article" date="2019" name="Int. J. Syst. Evol. Microbiol.">
        <title>The Global Catalogue of Microorganisms (GCM) 10K type strain sequencing project: providing services to taxonomists for standard genome sequencing and annotation.</title>
        <authorList>
            <consortium name="The Broad Institute Genomics Platform"/>
            <consortium name="The Broad Institute Genome Sequencing Center for Infectious Disease"/>
            <person name="Wu L."/>
            <person name="Ma J."/>
        </authorList>
    </citation>
    <scope>NUCLEOTIDE SEQUENCE [LARGE SCALE GENOMIC DNA]</scope>
    <source>
        <strain evidence="2">CGMCC 4.1721</strain>
    </source>
</reference>
<keyword evidence="2" id="KW-1185">Reference proteome</keyword>
<organism evidence="1 2">
    <name type="scientific">Streptomyces mutomycini</name>
    <dbReference type="NCBI Taxonomy" id="284036"/>
    <lineage>
        <taxon>Bacteria</taxon>
        <taxon>Bacillati</taxon>
        <taxon>Actinomycetota</taxon>
        <taxon>Actinomycetes</taxon>
        <taxon>Kitasatosporales</taxon>
        <taxon>Streptomycetaceae</taxon>
        <taxon>Streptomyces</taxon>
    </lineage>
</organism>
<sequence length="134" mass="15043">MLMIDADSRTNKLFKDEKLRKAGLDLEKQVAYVGEGLGFNELEELFTDERWANAANIKWPRPTPLVWSAADFAAHRGTKKFSARILDMIKQEAQETSPSGKPAMLNGLVTTLTTAEDVPQQLRDVFAQLQELAH</sequence>
<evidence type="ECO:0000313" key="2">
    <source>
        <dbReference type="Proteomes" id="UP001596208"/>
    </source>
</evidence>
<protein>
    <submittedName>
        <fullName evidence="1">Uncharacterized protein</fullName>
    </submittedName>
</protein>
<proteinExistence type="predicted"/>
<dbReference type="Proteomes" id="UP001596208">
    <property type="component" value="Unassembled WGS sequence"/>
</dbReference>
<gene>
    <name evidence="1" type="ORF">ACFPRK_30905</name>
</gene>
<comment type="caution">
    <text evidence="1">The sequence shown here is derived from an EMBL/GenBank/DDBJ whole genome shotgun (WGS) entry which is preliminary data.</text>
</comment>
<dbReference type="EMBL" id="JBHSKI010000023">
    <property type="protein sequence ID" value="MFC5174952.1"/>
    <property type="molecule type" value="Genomic_DNA"/>
</dbReference>
<evidence type="ECO:0000313" key="1">
    <source>
        <dbReference type="EMBL" id="MFC5174952.1"/>
    </source>
</evidence>